<proteinExistence type="predicted"/>
<dbReference type="Proteomes" id="UP000591941">
    <property type="component" value="Unassembled WGS sequence"/>
</dbReference>
<name>A0A841R632_9FIRM</name>
<sequence>MNRYEIIQKIGNMYQIGNTESGEFSYVQALKTVGKNIKDY</sequence>
<organism evidence="1 2">
    <name type="scientific">Negativicoccus succinicivorans</name>
    <dbReference type="NCBI Taxonomy" id="620903"/>
    <lineage>
        <taxon>Bacteria</taxon>
        <taxon>Bacillati</taxon>
        <taxon>Bacillota</taxon>
        <taxon>Negativicutes</taxon>
        <taxon>Veillonellales</taxon>
        <taxon>Veillonellaceae</taxon>
        <taxon>Negativicoccus</taxon>
    </lineage>
</organism>
<dbReference type="EMBL" id="JACHHI010000004">
    <property type="protein sequence ID" value="MBB6477982.1"/>
    <property type="molecule type" value="Genomic_DNA"/>
</dbReference>
<reference evidence="1 2" key="1">
    <citation type="submission" date="2020-08" db="EMBL/GenBank/DDBJ databases">
        <title>Genomic Encyclopedia of Type Strains, Phase IV (KMG-IV): sequencing the most valuable type-strain genomes for metagenomic binning, comparative biology and taxonomic classification.</title>
        <authorList>
            <person name="Goeker M."/>
        </authorList>
    </citation>
    <scope>NUCLEOTIDE SEQUENCE [LARGE SCALE GENOMIC DNA]</scope>
    <source>
        <strain evidence="1 2">DSM 21255</strain>
    </source>
</reference>
<protein>
    <submittedName>
        <fullName evidence="1">Uncharacterized protein</fullName>
    </submittedName>
</protein>
<dbReference type="AlphaFoldDB" id="A0A841R632"/>
<evidence type="ECO:0000313" key="1">
    <source>
        <dbReference type="EMBL" id="MBB6477982.1"/>
    </source>
</evidence>
<evidence type="ECO:0000313" key="2">
    <source>
        <dbReference type="Proteomes" id="UP000591941"/>
    </source>
</evidence>
<keyword evidence="2" id="KW-1185">Reference proteome</keyword>
<comment type="caution">
    <text evidence="1">The sequence shown here is derived from an EMBL/GenBank/DDBJ whole genome shotgun (WGS) entry which is preliminary data.</text>
</comment>
<gene>
    <name evidence="1" type="ORF">HNR45_001035</name>
</gene>
<accession>A0A841R632</accession>